<evidence type="ECO:0000256" key="5">
    <source>
        <dbReference type="ARBA" id="ARBA00022513"/>
    </source>
</evidence>
<dbReference type="GO" id="GO:0055102">
    <property type="term" value="F:lipase inhibitor activity"/>
    <property type="evidence" value="ECO:0007669"/>
    <property type="project" value="TreeGrafter"/>
</dbReference>
<proteinExistence type="inferred from homology"/>
<keyword evidence="8" id="KW-0442">Lipid degradation</keyword>
<name>A0A8C5KLH8_JACJA</name>
<protein>
    <recommendedName>
        <fullName evidence="3">Apolipoprotein C-III</fullName>
    </recommendedName>
    <alternativeName>
        <fullName evidence="12">Apolipoprotein C3</fullName>
    </alternativeName>
</protein>
<dbReference type="GO" id="GO:0010987">
    <property type="term" value="P:negative regulation of high-density lipoprotein particle clearance"/>
    <property type="evidence" value="ECO:0007669"/>
    <property type="project" value="TreeGrafter"/>
</dbReference>
<dbReference type="Proteomes" id="UP000694385">
    <property type="component" value="Unassembled WGS sequence"/>
</dbReference>
<evidence type="ECO:0000256" key="2">
    <source>
        <dbReference type="ARBA" id="ARBA00011008"/>
    </source>
</evidence>
<evidence type="ECO:0000256" key="4">
    <source>
        <dbReference type="ARBA" id="ARBA00022448"/>
    </source>
</evidence>
<evidence type="ECO:0000256" key="11">
    <source>
        <dbReference type="ARBA" id="ARBA00023313"/>
    </source>
</evidence>
<keyword evidence="4" id="KW-0813">Transport</keyword>
<keyword evidence="5" id="KW-0162">Chylomicron</keyword>
<evidence type="ECO:0000313" key="15">
    <source>
        <dbReference type="Proteomes" id="UP000694385"/>
    </source>
</evidence>
<dbReference type="GO" id="GO:0016042">
    <property type="term" value="P:lipid catabolic process"/>
    <property type="evidence" value="ECO:0007669"/>
    <property type="project" value="UniProtKB-KW"/>
</dbReference>
<keyword evidence="10" id="KW-0443">Lipid metabolism</keyword>
<keyword evidence="6" id="KW-0964">Secreted</keyword>
<keyword evidence="11" id="KW-0850">VLDL</keyword>
<dbReference type="OMA" id="YWSTFKG"/>
<keyword evidence="15" id="KW-1185">Reference proteome</keyword>
<dbReference type="GO" id="GO:0042157">
    <property type="term" value="P:lipoprotein metabolic process"/>
    <property type="evidence" value="ECO:0007669"/>
    <property type="project" value="InterPro"/>
</dbReference>
<dbReference type="Gene3D" id="6.10.90.10">
    <property type="entry name" value="Apolipoprotein CIII"/>
    <property type="match status" value="1"/>
</dbReference>
<dbReference type="GO" id="GO:0042627">
    <property type="term" value="C:chylomicron"/>
    <property type="evidence" value="ECO:0007669"/>
    <property type="project" value="UniProtKB-KW"/>
</dbReference>
<dbReference type="GO" id="GO:0070328">
    <property type="term" value="P:triglyceride homeostasis"/>
    <property type="evidence" value="ECO:0007669"/>
    <property type="project" value="TreeGrafter"/>
</dbReference>
<comment type="subcellular location">
    <subcellularLocation>
        <location evidence="1">Secreted</location>
    </subcellularLocation>
</comment>
<dbReference type="PANTHER" id="PTHR14225:SF0">
    <property type="entry name" value="APOLIPOPROTEIN C-III"/>
    <property type="match status" value="1"/>
</dbReference>
<dbReference type="Ensembl" id="ENSJJAT00000016224.1">
    <property type="protein sequence ID" value="ENSJJAP00000009774.1"/>
    <property type="gene ID" value="ENSJJAG00000013535.1"/>
</dbReference>
<dbReference type="InterPro" id="IPR038195">
    <property type="entry name" value="Apo_CIII_sf"/>
</dbReference>
<dbReference type="Pfam" id="PF05778">
    <property type="entry name" value="Apo-CIII"/>
    <property type="match status" value="1"/>
</dbReference>
<organism evidence="14 15">
    <name type="scientific">Jaculus jaculus</name>
    <name type="common">Lesser Egyptian jerboa</name>
    <dbReference type="NCBI Taxonomy" id="51337"/>
    <lineage>
        <taxon>Eukaryota</taxon>
        <taxon>Metazoa</taxon>
        <taxon>Chordata</taxon>
        <taxon>Craniata</taxon>
        <taxon>Vertebrata</taxon>
        <taxon>Euteleostomi</taxon>
        <taxon>Mammalia</taxon>
        <taxon>Eutheria</taxon>
        <taxon>Euarchontoglires</taxon>
        <taxon>Glires</taxon>
        <taxon>Rodentia</taxon>
        <taxon>Myomorpha</taxon>
        <taxon>Dipodoidea</taxon>
        <taxon>Dipodidae</taxon>
        <taxon>Dipodinae</taxon>
        <taxon>Jaculus</taxon>
    </lineage>
</organism>
<dbReference type="GO" id="GO:0070653">
    <property type="term" value="F:high-density lipoprotein particle receptor binding"/>
    <property type="evidence" value="ECO:0007669"/>
    <property type="project" value="TreeGrafter"/>
</dbReference>
<dbReference type="AlphaFoldDB" id="A0A8C5KLH8"/>
<dbReference type="GeneTree" id="ENSGT00390000015395"/>
<evidence type="ECO:0000256" key="12">
    <source>
        <dbReference type="ARBA" id="ARBA00031173"/>
    </source>
</evidence>
<evidence type="ECO:0000313" key="14">
    <source>
        <dbReference type="Ensembl" id="ENSJJAP00000009774.1"/>
    </source>
</evidence>
<dbReference type="GO" id="GO:0034361">
    <property type="term" value="C:very-low-density lipoprotein particle"/>
    <property type="evidence" value="ECO:0007669"/>
    <property type="project" value="UniProtKB-KW"/>
</dbReference>
<keyword evidence="9" id="KW-0445">Lipid transport</keyword>
<dbReference type="GO" id="GO:0010916">
    <property type="term" value="P:negative regulation of very-low-density lipoprotein particle clearance"/>
    <property type="evidence" value="ECO:0007669"/>
    <property type="project" value="TreeGrafter"/>
</dbReference>
<dbReference type="InterPro" id="IPR008403">
    <property type="entry name" value="Apo-CIII"/>
</dbReference>
<evidence type="ECO:0000256" key="1">
    <source>
        <dbReference type="ARBA" id="ARBA00004613"/>
    </source>
</evidence>
<accession>A0A8C5KLH8</accession>
<evidence type="ECO:0000256" key="9">
    <source>
        <dbReference type="ARBA" id="ARBA00023055"/>
    </source>
</evidence>
<reference evidence="14" key="1">
    <citation type="submission" date="2025-08" db="UniProtKB">
        <authorList>
            <consortium name="Ensembl"/>
        </authorList>
    </citation>
    <scope>IDENTIFICATION</scope>
</reference>
<gene>
    <name evidence="14" type="primary">Apoc3</name>
</gene>
<evidence type="ECO:0000256" key="7">
    <source>
        <dbReference type="ARBA" id="ARBA00022729"/>
    </source>
</evidence>
<dbReference type="GO" id="GO:0042632">
    <property type="term" value="P:cholesterol homeostasis"/>
    <property type="evidence" value="ECO:0007669"/>
    <property type="project" value="TreeGrafter"/>
</dbReference>
<comment type="function">
    <text evidence="13">Component of triglyceride-rich very low density lipoproteins (VLDL) and high density lipoproteins (HDL) in plasma. Plays a multifaceted role in triglyceride homeostasis. Intracellularly, promotes hepatic very low density lipoprotein 1 (VLDL1) assembly and secretion; extracellularly, attenuates hydrolysis and clearance of triglyceride-rich lipoproteins (TRLs). Impairs the lipolysis of TRLs by inhibiting lipoprotein lipase and the hepatic uptake of TRLs by remnant receptors. Formed of several curved helices connected via semiflexible hinges, so that it can wrap tightly around the curved micelle surface and easily adapt to the different diameters of its natural binding partners.</text>
</comment>
<evidence type="ECO:0000256" key="13">
    <source>
        <dbReference type="ARBA" id="ARBA00045699"/>
    </source>
</evidence>
<dbReference type="PANTHER" id="PTHR14225">
    <property type="entry name" value="APOLIPOPROTEIN C-III"/>
    <property type="match status" value="1"/>
</dbReference>
<evidence type="ECO:0000256" key="10">
    <source>
        <dbReference type="ARBA" id="ARBA00023098"/>
    </source>
</evidence>
<dbReference type="GO" id="GO:0005543">
    <property type="term" value="F:phospholipid binding"/>
    <property type="evidence" value="ECO:0007669"/>
    <property type="project" value="TreeGrafter"/>
</dbReference>
<evidence type="ECO:0000256" key="6">
    <source>
        <dbReference type="ARBA" id="ARBA00022525"/>
    </source>
</evidence>
<evidence type="ECO:0000256" key="3">
    <source>
        <dbReference type="ARBA" id="ARBA00015570"/>
    </source>
</evidence>
<dbReference type="GO" id="GO:0006869">
    <property type="term" value="P:lipid transport"/>
    <property type="evidence" value="ECO:0007669"/>
    <property type="project" value="UniProtKB-KW"/>
</dbReference>
<dbReference type="GO" id="GO:0010897">
    <property type="term" value="P:negative regulation of triglyceride catabolic process"/>
    <property type="evidence" value="ECO:0007669"/>
    <property type="project" value="TreeGrafter"/>
</dbReference>
<dbReference type="GO" id="GO:0010989">
    <property type="term" value="P:negative regulation of low-density lipoprotein particle clearance"/>
    <property type="evidence" value="ECO:0007669"/>
    <property type="project" value="TreeGrafter"/>
</dbReference>
<sequence length="134" mass="14734">SWGGRWREEGPWGQLVEDTACTQPACLQKSLSEGVMQPRVLLVVAFLTLLASARADVTGRPLLLGSMQGYMEQAARTVQDALTSVQKSDMAQQAKGWMDGRFDSLMDYWSSLTGKLSGLWDSRPEVQPTPDPMA</sequence>
<dbReference type="GO" id="GO:0034366">
    <property type="term" value="C:spherical high-density lipoprotein particle"/>
    <property type="evidence" value="ECO:0007669"/>
    <property type="project" value="TreeGrafter"/>
</dbReference>
<comment type="similarity">
    <text evidence="2">Belongs to the apolipoprotein C3 family.</text>
</comment>
<dbReference type="GO" id="GO:0034363">
    <property type="term" value="C:intermediate-density lipoprotein particle"/>
    <property type="evidence" value="ECO:0007669"/>
    <property type="project" value="TreeGrafter"/>
</dbReference>
<reference evidence="14" key="2">
    <citation type="submission" date="2025-09" db="UniProtKB">
        <authorList>
            <consortium name="Ensembl"/>
        </authorList>
    </citation>
    <scope>IDENTIFICATION</scope>
</reference>
<evidence type="ECO:0000256" key="8">
    <source>
        <dbReference type="ARBA" id="ARBA00022963"/>
    </source>
</evidence>
<keyword evidence="7" id="KW-0732">Signal</keyword>